<protein>
    <submittedName>
        <fullName evidence="1">Uncharacterized protein</fullName>
    </submittedName>
</protein>
<dbReference type="Proteomes" id="UP000198771">
    <property type="component" value="Unassembled WGS sequence"/>
</dbReference>
<evidence type="ECO:0000313" key="1">
    <source>
        <dbReference type="EMBL" id="SDB44565.1"/>
    </source>
</evidence>
<accession>A0A1G6DI82</accession>
<dbReference type="STRING" id="617002.SAMN05660653_02139"/>
<reference evidence="1 2" key="1">
    <citation type="submission" date="2016-10" db="EMBL/GenBank/DDBJ databases">
        <authorList>
            <person name="de Groot N.N."/>
        </authorList>
    </citation>
    <scope>NUCLEOTIDE SEQUENCE [LARGE SCALE GENOMIC DNA]</scope>
    <source>
        <strain evidence="1 2">ASO4-2</strain>
    </source>
</reference>
<sequence>MLDMLHRDFGGDWYGLWPLALAMLYNQKKYGIVVSGQGYQELIMKLSLLIAFMGRDNLYQLRP</sequence>
<dbReference type="AlphaFoldDB" id="A0A1G6DI82"/>
<organism evidence="1 2">
    <name type="scientific">Desulfonatronum thiosulfatophilum</name>
    <dbReference type="NCBI Taxonomy" id="617002"/>
    <lineage>
        <taxon>Bacteria</taxon>
        <taxon>Pseudomonadati</taxon>
        <taxon>Thermodesulfobacteriota</taxon>
        <taxon>Desulfovibrionia</taxon>
        <taxon>Desulfovibrionales</taxon>
        <taxon>Desulfonatronaceae</taxon>
        <taxon>Desulfonatronum</taxon>
    </lineage>
</organism>
<name>A0A1G6DI82_9BACT</name>
<keyword evidence="2" id="KW-1185">Reference proteome</keyword>
<gene>
    <name evidence="1" type="ORF">SAMN05660653_02139</name>
</gene>
<proteinExistence type="predicted"/>
<evidence type="ECO:0000313" key="2">
    <source>
        <dbReference type="Proteomes" id="UP000198771"/>
    </source>
</evidence>
<dbReference type="EMBL" id="FMXO01000012">
    <property type="protein sequence ID" value="SDB44565.1"/>
    <property type="molecule type" value="Genomic_DNA"/>
</dbReference>